<sequence length="160" mass="18131">MDHQVDPIDMLSQMDLEDTIRELEEYEVCEYIDALLIEQEINAGGDDNDGSLEFEAVWMSTISTTDTPVPRVVHPQTESKANLINKQIKYFSRKSSCHAAHQLGLPLILSFNGNFSSTGPLPHCGCNHCETCFHNNVLSLRRLMFHQKNDGMFEETRLSS</sequence>
<reference evidence="1" key="1">
    <citation type="journal article" date="2020" name="Nature">
        <title>Giant virus diversity and host interactions through global metagenomics.</title>
        <authorList>
            <person name="Schulz F."/>
            <person name="Roux S."/>
            <person name="Paez-Espino D."/>
            <person name="Jungbluth S."/>
            <person name="Walsh D.A."/>
            <person name="Denef V.J."/>
            <person name="McMahon K.D."/>
            <person name="Konstantinidis K.T."/>
            <person name="Eloe-Fadrosh E.A."/>
            <person name="Kyrpides N.C."/>
            <person name="Woyke T."/>
        </authorList>
    </citation>
    <scope>NUCLEOTIDE SEQUENCE</scope>
    <source>
        <strain evidence="1">GVMAG-M-3300025626-8</strain>
    </source>
</reference>
<name>A0A6C0IYF6_9ZZZZ</name>
<organism evidence="1">
    <name type="scientific">viral metagenome</name>
    <dbReference type="NCBI Taxonomy" id="1070528"/>
    <lineage>
        <taxon>unclassified sequences</taxon>
        <taxon>metagenomes</taxon>
        <taxon>organismal metagenomes</taxon>
    </lineage>
</organism>
<accession>A0A6C0IYF6</accession>
<dbReference type="AlphaFoldDB" id="A0A6C0IYF6"/>
<dbReference type="EMBL" id="MN740287">
    <property type="protein sequence ID" value="QHT98072.1"/>
    <property type="molecule type" value="Genomic_DNA"/>
</dbReference>
<evidence type="ECO:0000313" key="1">
    <source>
        <dbReference type="EMBL" id="QHT98072.1"/>
    </source>
</evidence>
<protein>
    <submittedName>
        <fullName evidence="1">Uncharacterized protein</fullName>
    </submittedName>
</protein>
<proteinExistence type="predicted"/>